<comment type="caution">
    <text evidence="1">The sequence shown here is derived from an EMBL/GenBank/DDBJ whole genome shotgun (WGS) entry which is preliminary data.</text>
</comment>
<dbReference type="Proteomes" id="UP000823388">
    <property type="component" value="Chromosome 5K"/>
</dbReference>
<dbReference type="EMBL" id="CM029045">
    <property type="protein sequence ID" value="KAG2599281.1"/>
    <property type="molecule type" value="Genomic_DNA"/>
</dbReference>
<evidence type="ECO:0000313" key="1">
    <source>
        <dbReference type="EMBL" id="KAG2599281.1"/>
    </source>
</evidence>
<dbReference type="AlphaFoldDB" id="A0A8T0SL52"/>
<keyword evidence="2" id="KW-1185">Reference proteome</keyword>
<accession>A0A8T0SL52</accession>
<evidence type="ECO:0000313" key="2">
    <source>
        <dbReference type="Proteomes" id="UP000823388"/>
    </source>
</evidence>
<reference evidence="1" key="1">
    <citation type="submission" date="2020-05" db="EMBL/GenBank/DDBJ databases">
        <title>WGS assembly of Panicum virgatum.</title>
        <authorList>
            <person name="Lovell J.T."/>
            <person name="Jenkins J."/>
            <person name="Shu S."/>
            <person name="Juenger T.E."/>
            <person name="Schmutz J."/>
        </authorList>
    </citation>
    <scope>NUCLEOTIDE SEQUENCE</scope>
    <source>
        <strain evidence="1">AP13</strain>
    </source>
</reference>
<sequence length="47" mass="5399">MRPPLHHRLARLQPCPSDPRVTHLAYLGWREKGRKDGSTCSLSFVEV</sequence>
<name>A0A8T0SL52_PANVG</name>
<proteinExistence type="predicted"/>
<gene>
    <name evidence="1" type="ORF">PVAP13_5KG380407</name>
</gene>
<organism evidence="1 2">
    <name type="scientific">Panicum virgatum</name>
    <name type="common">Blackwell switchgrass</name>
    <dbReference type="NCBI Taxonomy" id="38727"/>
    <lineage>
        <taxon>Eukaryota</taxon>
        <taxon>Viridiplantae</taxon>
        <taxon>Streptophyta</taxon>
        <taxon>Embryophyta</taxon>
        <taxon>Tracheophyta</taxon>
        <taxon>Spermatophyta</taxon>
        <taxon>Magnoliopsida</taxon>
        <taxon>Liliopsida</taxon>
        <taxon>Poales</taxon>
        <taxon>Poaceae</taxon>
        <taxon>PACMAD clade</taxon>
        <taxon>Panicoideae</taxon>
        <taxon>Panicodae</taxon>
        <taxon>Paniceae</taxon>
        <taxon>Panicinae</taxon>
        <taxon>Panicum</taxon>
        <taxon>Panicum sect. Hiantes</taxon>
    </lineage>
</organism>
<protein>
    <submittedName>
        <fullName evidence="1">Uncharacterized protein</fullName>
    </submittedName>
</protein>